<dbReference type="Proteomes" id="UP000654075">
    <property type="component" value="Unassembled WGS sequence"/>
</dbReference>
<proteinExistence type="predicted"/>
<keyword evidence="4" id="KW-1185">Reference proteome</keyword>
<feature type="region of interest" description="Disordered" evidence="1">
    <location>
        <begin position="55"/>
        <end position="77"/>
    </location>
</feature>
<evidence type="ECO:0000313" key="4">
    <source>
        <dbReference type="Proteomes" id="UP000654075"/>
    </source>
</evidence>
<feature type="signal peptide" evidence="2">
    <location>
        <begin position="1"/>
        <end position="15"/>
    </location>
</feature>
<organism evidence="3 4">
    <name type="scientific">Polarella glacialis</name>
    <name type="common">Dinoflagellate</name>
    <dbReference type="NCBI Taxonomy" id="89957"/>
    <lineage>
        <taxon>Eukaryota</taxon>
        <taxon>Sar</taxon>
        <taxon>Alveolata</taxon>
        <taxon>Dinophyceae</taxon>
        <taxon>Suessiales</taxon>
        <taxon>Suessiaceae</taxon>
        <taxon>Polarella</taxon>
    </lineage>
</organism>
<dbReference type="AlphaFoldDB" id="A0A813HC91"/>
<evidence type="ECO:0000256" key="2">
    <source>
        <dbReference type="SAM" id="SignalP"/>
    </source>
</evidence>
<name>A0A813HC91_POLGL</name>
<feature type="region of interest" description="Disordered" evidence="1">
    <location>
        <begin position="175"/>
        <end position="215"/>
    </location>
</feature>
<feature type="region of interest" description="Disordered" evidence="1">
    <location>
        <begin position="12"/>
        <end position="32"/>
    </location>
</feature>
<keyword evidence="2" id="KW-0732">Signal</keyword>
<gene>
    <name evidence="3" type="ORF">PGLA1383_LOCUS50842</name>
</gene>
<protein>
    <submittedName>
        <fullName evidence="3">Uncharacterized protein</fullName>
    </submittedName>
</protein>
<feature type="compositionally biased region" description="Gly residues" evidence="1">
    <location>
        <begin position="198"/>
        <end position="207"/>
    </location>
</feature>
<sequence>MAMLTFAAIASPASAWSTAVTPSSSSVSPASGCNARAAAVAGMYREEGCVEDISPVASTQRRRPRESQEPESEPEVFFGTSDAERECLLAPLVKRLRLSEAGAPGCLDDMGDMAVDCYSSAKVRSSPSTPPRLPLLTTAYSPLSPTYSPMSMVGFDSFGDGSLDAATASATLMMAGTRRARRASPSPSPSPMEDRCQGGPGGRGPGGDQLSQAAWRAEIQRRALDEMRKYRQAVRSCEGGVNVRPCPGF</sequence>
<comment type="caution">
    <text evidence="3">The sequence shown here is derived from an EMBL/GenBank/DDBJ whole genome shotgun (WGS) entry which is preliminary data.</text>
</comment>
<feature type="compositionally biased region" description="Low complexity" evidence="1">
    <location>
        <begin position="12"/>
        <end position="31"/>
    </location>
</feature>
<evidence type="ECO:0000313" key="3">
    <source>
        <dbReference type="EMBL" id="CAE8635242.1"/>
    </source>
</evidence>
<evidence type="ECO:0000256" key="1">
    <source>
        <dbReference type="SAM" id="MobiDB-lite"/>
    </source>
</evidence>
<dbReference type="EMBL" id="CAJNNV010031264">
    <property type="protein sequence ID" value="CAE8635242.1"/>
    <property type="molecule type" value="Genomic_DNA"/>
</dbReference>
<accession>A0A813HC91</accession>
<feature type="chain" id="PRO_5032651875" evidence="2">
    <location>
        <begin position="16"/>
        <end position="249"/>
    </location>
</feature>
<reference evidence="3" key="1">
    <citation type="submission" date="2021-02" db="EMBL/GenBank/DDBJ databases">
        <authorList>
            <person name="Dougan E. K."/>
            <person name="Rhodes N."/>
            <person name="Thang M."/>
            <person name="Chan C."/>
        </authorList>
    </citation>
    <scope>NUCLEOTIDE SEQUENCE</scope>
</reference>